<evidence type="ECO:0000256" key="1">
    <source>
        <dbReference type="SAM" id="Phobius"/>
    </source>
</evidence>
<feature type="transmembrane region" description="Helical" evidence="1">
    <location>
        <begin position="93"/>
        <end position="111"/>
    </location>
</feature>
<sequence>MDIIFGITSMLILLLAGIFGLDTLFSMGKVLMNIEQYDELERKVVYETYTVSFCIIIILHLIQLISSFTKFDFSYLISVGGFRNGGLISNSPLHIDSFIFDMIILGITYKVKKRKYGLK</sequence>
<evidence type="ECO:0000313" key="3">
    <source>
        <dbReference type="Proteomes" id="UP000521358"/>
    </source>
</evidence>
<dbReference type="EMBL" id="JAAVMB010000024">
    <property type="protein sequence ID" value="NKC69257.1"/>
    <property type="molecule type" value="Genomic_DNA"/>
</dbReference>
<accession>A0A7X6DBH5</accession>
<evidence type="ECO:0000313" key="2">
    <source>
        <dbReference type="EMBL" id="NKC69257.1"/>
    </source>
</evidence>
<feature type="transmembrane region" description="Helical" evidence="1">
    <location>
        <begin position="46"/>
        <end position="66"/>
    </location>
</feature>
<gene>
    <name evidence="2" type="ORF">HED35_14255</name>
</gene>
<keyword evidence="1" id="KW-0812">Transmembrane</keyword>
<dbReference type="AlphaFoldDB" id="A0A7X6DBH5"/>
<dbReference type="Proteomes" id="UP000521358">
    <property type="component" value="Unassembled WGS sequence"/>
</dbReference>
<comment type="caution">
    <text evidence="2">The sequence shown here is derived from an EMBL/GenBank/DDBJ whole genome shotgun (WGS) entry which is preliminary data.</text>
</comment>
<name>A0A7X6DBH5_9ENTE</name>
<protein>
    <submittedName>
        <fullName evidence="2">Uncharacterized protein</fullName>
    </submittedName>
</protein>
<dbReference type="RefSeq" id="WP_167808253.1">
    <property type="nucleotide sequence ID" value="NZ_JAAVMB010000024.1"/>
</dbReference>
<feature type="transmembrane region" description="Helical" evidence="1">
    <location>
        <begin position="6"/>
        <end position="25"/>
    </location>
</feature>
<keyword evidence="1" id="KW-1133">Transmembrane helix</keyword>
<proteinExistence type="predicted"/>
<organism evidence="2 3">
    <name type="scientific">Vagococcus fluvialis</name>
    <dbReference type="NCBI Taxonomy" id="2738"/>
    <lineage>
        <taxon>Bacteria</taxon>
        <taxon>Bacillati</taxon>
        <taxon>Bacillota</taxon>
        <taxon>Bacilli</taxon>
        <taxon>Lactobacillales</taxon>
        <taxon>Enterococcaceae</taxon>
        <taxon>Vagococcus</taxon>
    </lineage>
</organism>
<keyword evidence="1" id="KW-0472">Membrane</keyword>
<reference evidence="2 3" key="1">
    <citation type="submission" date="2020-03" db="EMBL/GenBank/DDBJ databases">
        <title>Bacterial samples isolated from urine from healthy bovine heifers (Gyr breed).</title>
        <authorList>
            <person name="Giannattasio-Ferraz S."/>
            <person name="Maskeri L."/>
            <person name="Penido A."/>
            <person name="Barbosa-Stancioli E.F."/>
            <person name="Putonti C."/>
        </authorList>
    </citation>
    <scope>NUCLEOTIDE SEQUENCE [LARGE SCALE GENOMIC DNA]</scope>
    <source>
        <strain evidence="2 3">UFMG-H7</strain>
    </source>
</reference>